<dbReference type="AlphaFoldDB" id="A0A2U8DZG5"/>
<keyword evidence="2" id="KW-1003">Cell membrane</keyword>
<dbReference type="RefSeq" id="WP_108823769.1">
    <property type="nucleotide sequence ID" value="NZ_CP023004.1"/>
</dbReference>
<evidence type="ECO:0000256" key="4">
    <source>
        <dbReference type="ARBA" id="ARBA00022989"/>
    </source>
</evidence>
<keyword evidence="4 7" id="KW-1133">Transmembrane helix</keyword>
<dbReference type="InterPro" id="IPR025857">
    <property type="entry name" value="MacB_PCD"/>
</dbReference>
<evidence type="ECO:0000256" key="5">
    <source>
        <dbReference type="ARBA" id="ARBA00023136"/>
    </source>
</evidence>
<dbReference type="EMBL" id="CP023004">
    <property type="protein sequence ID" value="AWI07961.1"/>
    <property type="molecule type" value="Genomic_DNA"/>
</dbReference>
<keyword evidence="3 7" id="KW-0812">Transmembrane</keyword>
<feature type="domain" description="MacB-like periplasmic core" evidence="9">
    <location>
        <begin position="21"/>
        <end position="245"/>
    </location>
</feature>
<dbReference type="Pfam" id="PF12704">
    <property type="entry name" value="MacB_PCD"/>
    <property type="match status" value="1"/>
</dbReference>
<dbReference type="InterPro" id="IPR050250">
    <property type="entry name" value="Macrolide_Exporter_MacB"/>
</dbReference>
<dbReference type="PANTHER" id="PTHR30572:SF4">
    <property type="entry name" value="ABC TRANSPORTER PERMEASE YTRF"/>
    <property type="match status" value="1"/>
</dbReference>
<accession>A0A2U8DZG5</accession>
<feature type="domain" description="ABC3 transporter permease C-terminal" evidence="8">
    <location>
        <begin position="288"/>
        <end position="401"/>
    </location>
</feature>
<dbReference type="GO" id="GO:0022857">
    <property type="term" value="F:transmembrane transporter activity"/>
    <property type="evidence" value="ECO:0007669"/>
    <property type="project" value="TreeGrafter"/>
</dbReference>
<proteinExistence type="inferred from homology"/>
<gene>
    <name evidence="10" type="ORF">CKA38_00625</name>
</gene>
<comment type="subcellular location">
    <subcellularLocation>
        <location evidence="1">Cell membrane</location>
        <topology evidence="1">Multi-pass membrane protein</topology>
    </subcellularLocation>
</comment>
<evidence type="ECO:0000313" key="10">
    <source>
        <dbReference type="EMBL" id="AWI07961.1"/>
    </source>
</evidence>
<evidence type="ECO:0000256" key="1">
    <source>
        <dbReference type="ARBA" id="ARBA00004651"/>
    </source>
</evidence>
<dbReference type="Pfam" id="PF02687">
    <property type="entry name" value="FtsX"/>
    <property type="match status" value="1"/>
</dbReference>
<dbReference type="Proteomes" id="UP000244896">
    <property type="component" value="Chromosome"/>
</dbReference>
<dbReference type="OrthoDB" id="9770099at2"/>
<evidence type="ECO:0000256" key="2">
    <source>
        <dbReference type="ARBA" id="ARBA00022475"/>
    </source>
</evidence>
<evidence type="ECO:0000256" key="6">
    <source>
        <dbReference type="ARBA" id="ARBA00038076"/>
    </source>
</evidence>
<evidence type="ECO:0000313" key="11">
    <source>
        <dbReference type="Proteomes" id="UP000244896"/>
    </source>
</evidence>
<keyword evidence="11" id="KW-1185">Reference proteome</keyword>
<evidence type="ECO:0000259" key="8">
    <source>
        <dbReference type="Pfam" id="PF02687"/>
    </source>
</evidence>
<reference evidence="10 11" key="1">
    <citation type="journal article" date="2018" name="Syst. Appl. Microbiol.">
        <title>Ereboglobus luteus gen. nov. sp. nov. from cockroach guts, and new insights into the oxygen relationship of the genera Opitutus and Didymococcus (Verrucomicrobia: Opitutaceae).</title>
        <authorList>
            <person name="Tegtmeier D."/>
            <person name="Belitz A."/>
            <person name="Radek R."/>
            <person name="Heimerl T."/>
            <person name="Brune A."/>
        </authorList>
    </citation>
    <scope>NUCLEOTIDE SEQUENCE [LARGE SCALE GENOMIC DNA]</scope>
    <source>
        <strain evidence="10 11">Ho45</strain>
    </source>
</reference>
<feature type="transmembrane region" description="Helical" evidence="7">
    <location>
        <begin position="367"/>
        <end position="391"/>
    </location>
</feature>
<feature type="transmembrane region" description="Helical" evidence="7">
    <location>
        <begin position="278"/>
        <end position="306"/>
    </location>
</feature>
<dbReference type="InterPro" id="IPR003838">
    <property type="entry name" value="ABC3_permease_C"/>
</dbReference>
<dbReference type="PANTHER" id="PTHR30572">
    <property type="entry name" value="MEMBRANE COMPONENT OF TRANSPORTER-RELATED"/>
    <property type="match status" value="1"/>
</dbReference>
<feature type="transmembrane region" description="Helical" evidence="7">
    <location>
        <begin position="327"/>
        <end position="355"/>
    </location>
</feature>
<dbReference type="KEGG" id="elut:CKA38_00625"/>
<keyword evidence="5 7" id="KW-0472">Membrane</keyword>
<organism evidence="10 11">
    <name type="scientific">Ereboglobus luteus</name>
    <dbReference type="NCBI Taxonomy" id="1796921"/>
    <lineage>
        <taxon>Bacteria</taxon>
        <taxon>Pseudomonadati</taxon>
        <taxon>Verrucomicrobiota</taxon>
        <taxon>Opitutia</taxon>
        <taxon>Opitutales</taxon>
        <taxon>Opitutaceae</taxon>
        <taxon>Ereboglobus</taxon>
    </lineage>
</organism>
<evidence type="ECO:0000259" key="9">
    <source>
        <dbReference type="Pfam" id="PF12704"/>
    </source>
</evidence>
<name>A0A2U8DZG5_9BACT</name>
<sequence length="408" mass="44368">MILVEILRLAFSSLRANKVRSGLTIFAMAIGVFSIIGAMTIMDGVRNEIESGLSQLGSNSFQIQKYPAISFGDGWRQFRNRRDITYPMADRFKNAMGDEAKVSMRLARGGLVAKYKDRKTNPSLRLIGTDENYLTAYNYTIADGRNLSPEDVALGRPVCVMGSEIVEKLFPNERAVGALVRIGNQNYTVIGVTAAKGSSLGQSQDAFVITPITRWLMVYGRAWRSISLNVQSHSQEDLEAVQDRAIGVMRLVRQLKPEDPNDFEVFSNESLIDAFNKIAGVVAIGAFVISGIALVTAGIGVMNIMLVSVTERTKEIGIRKSIGAKKINILAQFLIESVTLSLSGAMIGVIVGYLIGVAGGLLLGFNVVFPVIWAVVGMIVCGLIGVIFGMYPAWKAASLDPIEALRYE</sequence>
<evidence type="ECO:0000256" key="3">
    <source>
        <dbReference type="ARBA" id="ARBA00022692"/>
    </source>
</evidence>
<protein>
    <submittedName>
        <fullName evidence="10">ABC transporter</fullName>
    </submittedName>
</protein>
<feature type="transmembrane region" description="Helical" evidence="7">
    <location>
        <begin position="21"/>
        <end position="42"/>
    </location>
</feature>
<dbReference type="GO" id="GO:0005886">
    <property type="term" value="C:plasma membrane"/>
    <property type="evidence" value="ECO:0007669"/>
    <property type="project" value="UniProtKB-SubCell"/>
</dbReference>
<evidence type="ECO:0000256" key="7">
    <source>
        <dbReference type="SAM" id="Phobius"/>
    </source>
</evidence>
<comment type="similarity">
    <text evidence="6">Belongs to the ABC-4 integral membrane protein family.</text>
</comment>